<keyword evidence="10" id="KW-0614">Plasmid</keyword>
<organism evidence="10 11">
    <name type="scientific">Sinorhizobium kummerowiae</name>
    <dbReference type="NCBI Taxonomy" id="158892"/>
    <lineage>
        <taxon>Bacteria</taxon>
        <taxon>Pseudomonadati</taxon>
        <taxon>Pseudomonadota</taxon>
        <taxon>Alphaproteobacteria</taxon>
        <taxon>Hyphomicrobiales</taxon>
        <taxon>Rhizobiaceae</taxon>
        <taxon>Sinorhizobium/Ensifer group</taxon>
        <taxon>Sinorhizobium</taxon>
    </lineage>
</organism>
<evidence type="ECO:0000256" key="8">
    <source>
        <dbReference type="HAMAP-Rule" id="MF_00456"/>
    </source>
</evidence>
<dbReference type="PANTHER" id="PTHR43654:SF1">
    <property type="entry name" value="ISOPENTENYL PHOSPHATE KINASE"/>
    <property type="match status" value="1"/>
</dbReference>
<comment type="pathway">
    <text evidence="8">Amino-acid biosynthesis; L-proline biosynthesis; L-glutamate 5-semialdehyde from L-glutamate: step 1/2.</text>
</comment>
<evidence type="ECO:0000313" key="11">
    <source>
        <dbReference type="Proteomes" id="UP001233264"/>
    </source>
</evidence>
<feature type="binding site" evidence="8">
    <location>
        <begin position="183"/>
        <end position="184"/>
    </location>
    <ligand>
        <name>ATP</name>
        <dbReference type="ChEBI" id="CHEBI:30616"/>
    </ligand>
</feature>
<evidence type="ECO:0000313" key="10">
    <source>
        <dbReference type="EMBL" id="WHS95869.1"/>
    </source>
</evidence>
<dbReference type="Proteomes" id="UP001233264">
    <property type="component" value="Plasmid pSkuCCBAU71714a"/>
</dbReference>
<dbReference type="PIRSF" id="PIRSF000729">
    <property type="entry name" value="GK"/>
    <property type="match status" value="1"/>
</dbReference>
<gene>
    <name evidence="8 10" type="primary">proB</name>
    <name evidence="10" type="ORF">PZL22_006041</name>
</gene>
<dbReference type="InterPro" id="IPR019797">
    <property type="entry name" value="Glutamate_5-kinase_CS"/>
</dbReference>
<feature type="domain" description="Aspartate/glutamate/uridylate kinase" evidence="9">
    <location>
        <begin position="19"/>
        <end position="247"/>
    </location>
</feature>
<proteinExistence type="inferred from homology"/>
<dbReference type="Gene3D" id="3.40.1160.10">
    <property type="entry name" value="Acetylglutamate kinase-like"/>
    <property type="match status" value="1"/>
</dbReference>
<dbReference type="GO" id="GO:0004349">
    <property type="term" value="F:glutamate 5-kinase activity"/>
    <property type="evidence" value="ECO:0007669"/>
    <property type="project" value="UniProtKB-EC"/>
</dbReference>
<dbReference type="PRINTS" id="PR00474">
    <property type="entry name" value="GLU5KINASE"/>
</dbReference>
<feature type="binding site" evidence="8">
    <location>
        <begin position="225"/>
        <end position="231"/>
    </location>
    <ligand>
        <name>ATP</name>
        <dbReference type="ChEBI" id="CHEBI:30616"/>
    </ligand>
</feature>
<dbReference type="Pfam" id="PF00696">
    <property type="entry name" value="AA_kinase"/>
    <property type="match status" value="1"/>
</dbReference>
<dbReference type="NCBIfam" id="TIGR01027">
    <property type="entry name" value="proB"/>
    <property type="match status" value="1"/>
</dbReference>
<keyword evidence="7 8" id="KW-0067">ATP-binding</keyword>
<evidence type="ECO:0000256" key="2">
    <source>
        <dbReference type="ARBA" id="ARBA00022605"/>
    </source>
</evidence>
<keyword evidence="4 8" id="KW-0808">Transferase</keyword>
<comment type="function">
    <text evidence="8">Catalyzes the transfer of a phosphate group to glutamate to form L-glutamate 5-phosphate.</text>
</comment>
<evidence type="ECO:0000256" key="7">
    <source>
        <dbReference type="ARBA" id="ARBA00022840"/>
    </source>
</evidence>
<keyword evidence="11" id="KW-1185">Reference proteome</keyword>
<dbReference type="InterPro" id="IPR001057">
    <property type="entry name" value="Glu/AcGlu_kinase"/>
</dbReference>
<evidence type="ECO:0000256" key="1">
    <source>
        <dbReference type="ARBA" id="ARBA00022490"/>
    </source>
</evidence>
<dbReference type="InterPro" id="IPR005715">
    <property type="entry name" value="Glu_5kinase/COase_Synthase"/>
</dbReference>
<dbReference type="EC" id="2.7.2.11" evidence="8"/>
<dbReference type="PANTHER" id="PTHR43654">
    <property type="entry name" value="GLUTAMATE 5-KINASE"/>
    <property type="match status" value="1"/>
</dbReference>
<evidence type="ECO:0000256" key="6">
    <source>
        <dbReference type="ARBA" id="ARBA00022777"/>
    </source>
</evidence>
<dbReference type="InterPro" id="IPR001048">
    <property type="entry name" value="Asp/Glu/Uridylate_kinase"/>
</dbReference>
<dbReference type="CDD" id="cd04242">
    <property type="entry name" value="AAK_G5K_ProB"/>
    <property type="match status" value="1"/>
</dbReference>
<feature type="binding site" evidence="8">
    <location>
        <position position="64"/>
    </location>
    <ligand>
        <name>substrate</name>
    </ligand>
</feature>
<comment type="catalytic activity">
    <reaction evidence="8">
        <text>L-glutamate + ATP = L-glutamyl 5-phosphate + ADP</text>
        <dbReference type="Rhea" id="RHEA:14877"/>
        <dbReference type="ChEBI" id="CHEBI:29985"/>
        <dbReference type="ChEBI" id="CHEBI:30616"/>
        <dbReference type="ChEBI" id="CHEBI:58274"/>
        <dbReference type="ChEBI" id="CHEBI:456216"/>
        <dbReference type="EC" id="2.7.2.11"/>
    </reaction>
</comment>
<dbReference type="SUPFAM" id="SSF53633">
    <property type="entry name" value="Carbamate kinase-like"/>
    <property type="match status" value="1"/>
</dbReference>
<keyword evidence="1 8" id="KW-0963">Cytoplasm</keyword>
<dbReference type="RefSeq" id="WP_192925930.1">
    <property type="nucleotide sequence ID" value="NZ_CP120366.1"/>
</dbReference>
<dbReference type="InterPro" id="IPR011529">
    <property type="entry name" value="Glu_5kinase"/>
</dbReference>
<evidence type="ECO:0000256" key="4">
    <source>
        <dbReference type="ARBA" id="ARBA00022679"/>
    </source>
</evidence>
<keyword evidence="5 8" id="KW-0547">Nucleotide-binding</keyword>
<comment type="similarity">
    <text evidence="8">Belongs to the glutamate 5-kinase family.</text>
</comment>
<evidence type="ECO:0000259" key="9">
    <source>
        <dbReference type="Pfam" id="PF00696"/>
    </source>
</evidence>
<dbReference type="InterPro" id="IPR041739">
    <property type="entry name" value="G5K_ProB"/>
</dbReference>
<evidence type="ECO:0000256" key="5">
    <source>
        <dbReference type="ARBA" id="ARBA00022741"/>
    </source>
</evidence>
<feature type="binding site" evidence="8">
    <location>
        <position position="23"/>
    </location>
    <ligand>
        <name>ATP</name>
        <dbReference type="ChEBI" id="CHEBI:30616"/>
    </ligand>
</feature>
<accession>A0ABY8TDN4</accession>
<geneLocation type="plasmid" evidence="10 11">
    <name>pSkuCCBAU71714a</name>
</geneLocation>
<comment type="subcellular location">
    <subcellularLocation>
        <location evidence="8">Cytoplasm</location>
    </subcellularLocation>
</comment>
<keyword evidence="3 8" id="KW-0641">Proline biosynthesis</keyword>
<keyword evidence="2 8" id="KW-0028">Amino-acid biosynthesis</keyword>
<reference evidence="10 11" key="1">
    <citation type="submission" date="2023-03" db="EMBL/GenBank/DDBJ databases">
        <authorList>
            <person name="Menendez E."/>
            <person name="Kaur S."/>
            <person name="Flores-Felix J.D."/>
            <person name="diCenzo G.C."/>
            <person name="Peix A."/>
            <person name="Velazquez E."/>
        </authorList>
    </citation>
    <scope>NUCLEOTIDE SEQUENCE [LARGE SCALE GENOMIC DNA]</scope>
    <source>
        <strain evidence="10 11">CCBAU 71714</strain>
        <plasmid evidence="10 11">pSkuCCBAU71714a</plasmid>
    </source>
</reference>
<name>A0ABY8TDN4_9HYPH</name>
<sequence length="286" mass="30815">MFIPNSSKKECRLMLSARRLIVKIGSTLIADAETGEIHGPWLERLIEDVVRFLKRGQEVIIITSGAVTLGSCHFTRSDGLLGIGKKQAAAAIGQVRLMLAFEQSLKRNGFGMGQVLLAREDFDDQHRRGNLRSTLQQLLKVGAVPVLNENDTTAAVETCFGDNDRLAAQVAQLLGADLLILLSDVDGLFTEDPHRSSSARLVREVRRITPEIEGMAADSASGRGSGGMVTKLMAARIAMDAGCIMVIAKGKEPCPLTAIANGGTSTWFLPQVGSPADRPIGQWKRP</sequence>
<dbReference type="EMBL" id="CP120366">
    <property type="protein sequence ID" value="WHS95869.1"/>
    <property type="molecule type" value="Genomic_DNA"/>
</dbReference>
<evidence type="ECO:0000256" key="3">
    <source>
        <dbReference type="ARBA" id="ARBA00022650"/>
    </source>
</evidence>
<dbReference type="InterPro" id="IPR036393">
    <property type="entry name" value="AceGlu_kinase-like_sf"/>
</dbReference>
<feature type="binding site" evidence="8">
    <location>
        <position position="151"/>
    </location>
    <ligand>
        <name>substrate</name>
    </ligand>
</feature>
<protein>
    <recommendedName>
        <fullName evidence="8">Glutamate 5-kinase</fullName>
        <ecNumber evidence="8">2.7.2.11</ecNumber>
    </recommendedName>
    <alternativeName>
        <fullName evidence="8">Gamma-glutamyl kinase</fullName>
        <shortName evidence="8">GK</shortName>
    </alternativeName>
</protein>
<keyword evidence="6 8" id="KW-0418">Kinase</keyword>
<dbReference type="HAMAP" id="MF_00456">
    <property type="entry name" value="ProB"/>
    <property type="match status" value="1"/>
</dbReference>
<dbReference type="PROSITE" id="PS00902">
    <property type="entry name" value="GLUTAMATE_5_KINASE"/>
    <property type="match status" value="1"/>
</dbReference>
<feature type="binding site" evidence="8">
    <location>
        <position position="163"/>
    </location>
    <ligand>
        <name>substrate</name>
    </ligand>
</feature>